<gene>
    <name evidence="1" type="ORF">SYV04_18040</name>
</gene>
<proteinExistence type="predicted"/>
<organism evidence="1 2">
    <name type="scientific">Hyalangium rubrum</name>
    <dbReference type="NCBI Taxonomy" id="3103134"/>
    <lineage>
        <taxon>Bacteria</taxon>
        <taxon>Pseudomonadati</taxon>
        <taxon>Myxococcota</taxon>
        <taxon>Myxococcia</taxon>
        <taxon>Myxococcales</taxon>
        <taxon>Cystobacterineae</taxon>
        <taxon>Archangiaceae</taxon>
        <taxon>Hyalangium</taxon>
    </lineage>
</organism>
<accession>A0ABU5H6E0</accession>
<protein>
    <submittedName>
        <fullName evidence="1">Uncharacterized protein</fullName>
    </submittedName>
</protein>
<keyword evidence="2" id="KW-1185">Reference proteome</keyword>
<dbReference type="EMBL" id="JAXIVS010000005">
    <property type="protein sequence ID" value="MDY7228327.1"/>
    <property type="molecule type" value="Genomic_DNA"/>
</dbReference>
<dbReference type="RefSeq" id="WP_321547044.1">
    <property type="nucleotide sequence ID" value="NZ_JAXIVS010000005.1"/>
</dbReference>
<name>A0ABU5H6E0_9BACT</name>
<evidence type="ECO:0000313" key="1">
    <source>
        <dbReference type="EMBL" id="MDY7228327.1"/>
    </source>
</evidence>
<reference evidence="1 2" key="1">
    <citation type="submission" date="2023-12" db="EMBL/GenBank/DDBJ databases">
        <title>the genome sequence of Hyalangium sp. s54d21.</title>
        <authorList>
            <person name="Zhang X."/>
        </authorList>
    </citation>
    <scope>NUCLEOTIDE SEQUENCE [LARGE SCALE GENOMIC DNA]</scope>
    <source>
        <strain evidence="2">s54d21</strain>
    </source>
</reference>
<comment type="caution">
    <text evidence="1">The sequence shown here is derived from an EMBL/GenBank/DDBJ whole genome shotgun (WGS) entry which is preliminary data.</text>
</comment>
<sequence>MSQLASAYAVTLPQLAELGRAQPGAEFWRQLKRDARVVARFEHSGHVINVVLAELEERDLRLPLDTTEPDLAALSRRHTSLVACLAPGEGPGLAEAIEMLGPAEDEWPLMGMEFQCPPEILRAGRDFLLQCIRAPLQPEERLLLFVG</sequence>
<dbReference type="Proteomes" id="UP001291309">
    <property type="component" value="Unassembled WGS sequence"/>
</dbReference>
<evidence type="ECO:0000313" key="2">
    <source>
        <dbReference type="Proteomes" id="UP001291309"/>
    </source>
</evidence>